<dbReference type="Proteomes" id="UP000290365">
    <property type="component" value="Chromosome"/>
</dbReference>
<evidence type="ECO:0000256" key="9">
    <source>
        <dbReference type="SAM" id="Phobius"/>
    </source>
</evidence>
<comment type="catalytic activity">
    <reaction evidence="1">
        <text>Random hydrolysis of (1-&gt;4)-beta-D-mannosidic linkages in mannans, galactomannans and glucomannans.</text>
        <dbReference type="EC" id="3.2.1.78"/>
    </reaction>
</comment>
<proteinExistence type="predicted"/>
<feature type="domain" description="Glycoside hydrolase family 5" evidence="10">
    <location>
        <begin position="34"/>
        <end position="242"/>
    </location>
</feature>
<dbReference type="GO" id="GO:0005576">
    <property type="term" value="C:extracellular region"/>
    <property type="evidence" value="ECO:0007669"/>
    <property type="project" value="UniProtKB-SubCell"/>
</dbReference>
<dbReference type="PANTHER" id="PTHR31451:SF39">
    <property type="entry name" value="MANNAN ENDO-1,4-BETA-MANNOSIDASE 1"/>
    <property type="match status" value="1"/>
</dbReference>
<keyword evidence="5" id="KW-0732">Signal</keyword>
<keyword evidence="9" id="KW-1133">Transmembrane helix</keyword>
<sequence length="467" mass="51540">MSKFLLPINLVTLIVVLIITLLMYHRSTNPSGASDFVTRSDAQLMLDGKPFRFFGANIYWLGLDENVGGVAYPTHFRIDDVLAAAQAMGITVVRAHTLGTSQGCQLCVEPALGKFNETAFQHIDYAIKSAHEHGIRLIIPLTDNWNYYHGGKHTFTSWRGLTDEDQFYTNATVINDFEQYISHLLNHVNSYTGLAYKDDPTILAWETGNEINPPVSWTSTIADYLKKLDPQHLVLDGTKGVNVRNLALSSVDIYSNHYYPMSVAALNSDASTVKDGHKVFIVGEYNWTGRGGGDKLNSFLAGVEASTAAGDMFWSLFGHNDAYGYVKHLDGYTVHYPGDTPDMRASIQLFRTHAYRMRRSALPALSVPGTAQITSVGNHQLTWRGTALADTYTIERSSNGVDGPWTVICDRCATDNDTPWIDKTMPAGKVFYRIKAYNLTGQAGDYSPVAETPSTTLKRPASGNTVS</sequence>
<evidence type="ECO:0000256" key="7">
    <source>
        <dbReference type="ARBA" id="ARBA00023295"/>
    </source>
</evidence>
<evidence type="ECO:0000256" key="1">
    <source>
        <dbReference type="ARBA" id="ARBA00001678"/>
    </source>
</evidence>
<organism evidence="11 12">
    <name type="scientific">Ktedonosporobacter rubrisoli</name>
    <dbReference type="NCBI Taxonomy" id="2509675"/>
    <lineage>
        <taxon>Bacteria</taxon>
        <taxon>Bacillati</taxon>
        <taxon>Chloroflexota</taxon>
        <taxon>Ktedonobacteria</taxon>
        <taxon>Ktedonobacterales</taxon>
        <taxon>Ktedonosporobacteraceae</taxon>
        <taxon>Ktedonosporobacter</taxon>
    </lineage>
</organism>
<evidence type="ECO:0000256" key="8">
    <source>
        <dbReference type="SAM" id="MobiDB-lite"/>
    </source>
</evidence>
<dbReference type="InterPro" id="IPR013783">
    <property type="entry name" value="Ig-like_fold"/>
</dbReference>
<feature type="transmembrane region" description="Helical" evidence="9">
    <location>
        <begin position="6"/>
        <end position="24"/>
    </location>
</feature>
<dbReference type="GO" id="GO:0000272">
    <property type="term" value="P:polysaccharide catabolic process"/>
    <property type="evidence" value="ECO:0007669"/>
    <property type="project" value="InterPro"/>
</dbReference>
<dbReference type="AlphaFoldDB" id="A0A4P6JSV4"/>
<comment type="subcellular location">
    <subcellularLocation>
        <location evidence="2">Secreted</location>
    </subcellularLocation>
</comment>
<gene>
    <name evidence="11" type="ORF">EPA93_21045</name>
</gene>
<dbReference type="OrthoDB" id="9801493at2"/>
<evidence type="ECO:0000256" key="4">
    <source>
        <dbReference type="ARBA" id="ARBA00022525"/>
    </source>
</evidence>
<dbReference type="Pfam" id="PF26410">
    <property type="entry name" value="GH5_mannosidase"/>
    <property type="match status" value="1"/>
</dbReference>
<dbReference type="GO" id="GO:0016985">
    <property type="term" value="F:mannan endo-1,4-beta-mannosidase activity"/>
    <property type="evidence" value="ECO:0007669"/>
    <property type="project" value="TreeGrafter"/>
</dbReference>
<dbReference type="InterPro" id="IPR045053">
    <property type="entry name" value="MAN-like"/>
</dbReference>
<dbReference type="EC" id="3.2.1.78" evidence="3"/>
<keyword evidence="9" id="KW-0812">Transmembrane</keyword>
<dbReference type="SUPFAM" id="SSF51445">
    <property type="entry name" value="(Trans)glycosidases"/>
    <property type="match status" value="1"/>
</dbReference>
<dbReference type="KEGG" id="kbs:EPA93_21045"/>
<protein>
    <recommendedName>
        <fullName evidence="3">mannan endo-1,4-beta-mannosidase</fullName>
        <ecNumber evidence="3">3.2.1.78</ecNumber>
    </recommendedName>
</protein>
<feature type="region of interest" description="Disordered" evidence="8">
    <location>
        <begin position="448"/>
        <end position="467"/>
    </location>
</feature>
<dbReference type="Gene3D" id="2.60.40.10">
    <property type="entry name" value="Immunoglobulins"/>
    <property type="match status" value="1"/>
</dbReference>
<evidence type="ECO:0000256" key="5">
    <source>
        <dbReference type="ARBA" id="ARBA00022729"/>
    </source>
</evidence>
<name>A0A4P6JSV4_KTERU</name>
<evidence type="ECO:0000256" key="2">
    <source>
        <dbReference type="ARBA" id="ARBA00004613"/>
    </source>
</evidence>
<dbReference type="InterPro" id="IPR017853">
    <property type="entry name" value="GH"/>
</dbReference>
<accession>A0A4P6JSV4</accession>
<keyword evidence="6" id="KW-0378">Hydrolase</keyword>
<evidence type="ECO:0000256" key="3">
    <source>
        <dbReference type="ARBA" id="ARBA00012706"/>
    </source>
</evidence>
<keyword evidence="7" id="KW-0326">Glycosidase</keyword>
<dbReference type="Gene3D" id="3.20.20.80">
    <property type="entry name" value="Glycosidases"/>
    <property type="match status" value="1"/>
</dbReference>
<evidence type="ECO:0000259" key="10">
    <source>
        <dbReference type="Pfam" id="PF26410"/>
    </source>
</evidence>
<evidence type="ECO:0000256" key="6">
    <source>
        <dbReference type="ARBA" id="ARBA00022801"/>
    </source>
</evidence>
<feature type="compositionally biased region" description="Polar residues" evidence="8">
    <location>
        <begin position="452"/>
        <end position="467"/>
    </location>
</feature>
<dbReference type="InterPro" id="IPR001547">
    <property type="entry name" value="Glyco_hydro_5"/>
</dbReference>
<keyword evidence="4" id="KW-0964">Secreted</keyword>
<dbReference type="PANTHER" id="PTHR31451">
    <property type="match status" value="1"/>
</dbReference>
<evidence type="ECO:0000313" key="11">
    <source>
        <dbReference type="EMBL" id="QBD78350.1"/>
    </source>
</evidence>
<dbReference type="EMBL" id="CP035758">
    <property type="protein sequence ID" value="QBD78350.1"/>
    <property type="molecule type" value="Genomic_DNA"/>
</dbReference>
<keyword evidence="12" id="KW-1185">Reference proteome</keyword>
<dbReference type="RefSeq" id="WP_129889403.1">
    <property type="nucleotide sequence ID" value="NZ_CP035758.1"/>
</dbReference>
<reference evidence="11 12" key="1">
    <citation type="submission" date="2019-01" db="EMBL/GenBank/DDBJ databases">
        <title>Ktedonosporobacter rubrisoli SCAWS-G2.</title>
        <authorList>
            <person name="Huang Y."/>
            <person name="Yan B."/>
        </authorList>
    </citation>
    <scope>NUCLEOTIDE SEQUENCE [LARGE SCALE GENOMIC DNA]</scope>
    <source>
        <strain evidence="11 12">SCAWS-G2</strain>
    </source>
</reference>
<evidence type="ECO:0000313" key="12">
    <source>
        <dbReference type="Proteomes" id="UP000290365"/>
    </source>
</evidence>
<keyword evidence="9" id="KW-0472">Membrane</keyword>